<evidence type="ECO:0000256" key="2">
    <source>
        <dbReference type="SAM" id="Phobius"/>
    </source>
</evidence>
<evidence type="ECO:0000313" key="3">
    <source>
        <dbReference type="EMBL" id="KAF8911566.1"/>
    </source>
</evidence>
<feature type="region of interest" description="Disordered" evidence="1">
    <location>
        <begin position="315"/>
        <end position="446"/>
    </location>
</feature>
<dbReference type="AlphaFoldDB" id="A0A9P5P1I1"/>
<keyword evidence="2" id="KW-0472">Membrane</keyword>
<name>A0A9P5P1I1_GYMJU</name>
<dbReference type="Proteomes" id="UP000724874">
    <property type="component" value="Unassembled WGS sequence"/>
</dbReference>
<feature type="compositionally biased region" description="Basic and acidic residues" evidence="1">
    <location>
        <begin position="424"/>
        <end position="435"/>
    </location>
</feature>
<keyword evidence="4" id="KW-1185">Reference proteome</keyword>
<keyword evidence="2" id="KW-0812">Transmembrane</keyword>
<feature type="compositionally biased region" description="Low complexity" evidence="1">
    <location>
        <begin position="338"/>
        <end position="351"/>
    </location>
</feature>
<keyword evidence="2" id="KW-1133">Transmembrane helix</keyword>
<reference evidence="3" key="1">
    <citation type="submission" date="2020-11" db="EMBL/GenBank/DDBJ databases">
        <authorList>
            <consortium name="DOE Joint Genome Institute"/>
            <person name="Ahrendt S."/>
            <person name="Riley R."/>
            <person name="Andreopoulos W."/>
            <person name="LaButti K."/>
            <person name="Pangilinan J."/>
            <person name="Ruiz-duenas F.J."/>
            <person name="Barrasa J.M."/>
            <person name="Sanchez-Garcia M."/>
            <person name="Camarero S."/>
            <person name="Miyauchi S."/>
            <person name="Serrano A."/>
            <person name="Linde D."/>
            <person name="Babiker R."/>
            <person name="Drula E."/>
            <person name="Ayuso-Fernandez I."/>
            <person name="Pacheco R."/>
            <person name="Padilla G."/>
            <person name="Ferreira P."/>
            <person name="Barriuso J."/>
            <person name="Kellner H."/>
            <person name="Castanera R."/>
            <person name="Alfaro M."/>
            <person name="Ramirez L."/>
            <person name="Pisabarro A.G."/>
            <person name="Kuo A."/>
            <person name="Tritt A."/>
            <person name="Lipzen A."/>
            <person name="He G."/>
            <person name="Yan M."/>
            <person name="Ng V."/>
            <person name="Cullen D."/>
            <person name="Martin F."/>
            <person name="Rosso M.-N."/>
            <person name="Henrissat B."/>
            <person name="Hibbett D."/>
            <person name="Martinez A.T."/>
            <person name="Grigoriev I.V."/>
        </authorList>
    </citation>
    <scope>NUCLEOTIDE SEQUENCE</scope>
    <source>
        <strain evidence="3">AH 44721</strain>
    </source>
</reference>
<comment type="caution">
    <text evidence="3">The sequence shown here is derived from an EMBL/GenBank/DDBJ whole genome shotgun (WGS) entry which is preliminary data.</text>
</comment>
<feature type="region of interest" description="Disordered" evidence="1">
    <location>
        <begin position="463"/>
        <end position="484"/>
    </location>
</feature>
<protein>
    <recommendedName>
        <fullName evidence="5">Transmembrane protein</fullName>
    </recommendedName>
</protein>
<evidence type="ECO:0000313" key="4">
    <source>
        <dbReference type="Proteomes" id="UP000724874"/>
    </source>
</evidence>
<dbReference type="OrthoDB" id="2384193at2759"/>
<feature type="transmembrane region" description="Helical" evidence="2">
    <location>
        <begin position="148"/>
        <end position="168"/>
    </location>
</feature>
<sequence length="546" mass="61492">MSNGSPTAYLLWAILSCIFLAFLLQHLWAYDRFNCLKWDSGRQPGAFKRVMTYSYVATLPLLVIFSVTLTAFKFKEGYLITEDGQITPRPLQLWALQDRHWLLPLYFILSCGWSLELVTHLEELSFWLFLMNQGPGKRDWFDSWEFRIWYLGSIIAVLGMPLTTLVSRKEIETVQLWIFLAGASAGTFTTLCFLYVLFRFPRFIMYVKDGGAEPDVVVRLATFYSLNRVRVLFRFLFTIPLLIIAIDGVTPSPFPIIDNAFAVGFAIDFLLMMGGIGCFISSAITLLIFFPRSITRESGYKAKIISGPHLAKAPAATSPLPDYHYSERDPTTPKAHDPSSPSSAMRMSAFRYPVEPQSPQEYRVHETRSEPAHPRESVESVNSPGYESDAESIAMASPSTVQFASVPRHDSSQTAISRPTSGGRSEDTVWERQDELSPSGRRRYSGGPFMYHRQGAMLAPIPNSIHASEDGNRSSDRDLTTTTPSHLHPYVSGFDYRASIQLTDWPSPVCTLFTTLQVINFTSPIDLLDTPPEEPLPPHPPHLHIV</sequence>
<accession>A0A9P5P1I1</accession>
<proteinExistence type="predicted"/>
<feature type="transmembrane region" description="Helical" evidence="2">
    <location>
        <begin position="6"/>
        <end position="29"/>
    </location>
</feature>
<feature type="compositionally biased region" description="Basic and acidic residues" evidence="1">
    <location>
        <begin position="324"/>
        <end position="337"/>
    </location>
</feature>
<gene>
    <name evidence="3" type="ORF">CPB84DRAFT_1671675</name>
</gene>
<feature type="transmembrane region" description="Helical" evidence="2">
    <location>
        <begin position="174"/>
        <end position="198"/>
    </location>
</feature>
<feature type="transmembrane region" description="Helical" evidence="2">
    <location>
        <begin position="50"/>
        <end position="72"/>
    </location>
</feature>
<dbReference type="EMBL" id="JADNYJ010000004">
    <property type="protein sequence ID" value="KAF8911566.1"/>
    <property type="molecule type" value="Genomic_DNA"/>
</dbReference>
<evidence type="ECO:0008006" key="5">
    <source>
        <dbReference type="Google" id="ProtNLM"/>
    </source>
</evidence>
<feature type="transmembrane region" description="Helical" evidence="2">
    <location>
        <begin position="269"/>
        <end position="290"/>
    </location>
</feature>
<feature type="compositionally biased region" description="Basic and acidic residues" evidence="1">
    <location>
        <begin position="467"/>
        <end position="479"/>
    </location>
</feature>
<feature type="transmembrane region" description="Helical" evidence="2">
    <location>
        <begin position="231"/>
        <end position="249"/>
    </location>
</feature>
<organism evidence="3 4">
    <name type="scientific">Gymnopilus junonius</name>
    <name type="common">Spectacular rustgill mushroom</name>
    <name type="synonym">Gymnopilus spectabilis subsp. junonius</name>
    <dbReference type="NCBI Taxonomy" id="109634"/>
    <lineage>
        <taxon>Eukaryota</taxon>
        <taxon>Fungi</taxon>
        <taxon>Dikarya</taxon>
        <taxon>Basidiomycota</taxon>
        <taxon>Agaricomycotina</taxon>
        <taxon>Agaricomycetes</taxon>
        <taxon>Agaricomycetidae</taxon>
        <taxon>Agaricales</taxon>
        <taxon>Agaricineae</taxon>
        <taxon>Hymenogastraceae</taxon>
        <taxon>Gymnopilus</taxon>
    </lineage>
</organism>
<feature type="compositionally biased region" description="Basic and acidic residues" evidence="1">
    <location>
        <begin position="362"/>
        <end position="378"/>
    </location>
</feature>
<feature type="compositionally biased region" description="Polar residues" evidence="1">
    <location>
        <begin position="412"/>
        <end position="423"/>
    </location>
</feature>
<evidence type="ECO:0000256" key="1">
    <source>
        <dbReference type="SAM" id="MobiDB-lite"/>
    </source>
</evidence>